<comment type="caution">
    <text evidence="2">The sequence shown here is derived from an EMBL/GenBank/DDBJ whole genome shotgun (WGS) entry which is preliminary data.</text>
</comment>
<evidence type="ECO:0000256" key="1">
    <source>
        <dbReference type="SAM" id="MobiDB-lite"/>
    </source>
</evidence>
<feature type="non-terminal residue" evidence="2">
    <location>
        <position position="366"/>
    </location>
</feature>
<dbReference type="Proteomes" id="UP000318571">
    <property type="component" value="Chromosome 4"/>
</dbReference>
<dbReference type="EMBL" id="VCGU01000011">
    <property type="protein sequence ID" value="TRY67108.1"/>
    <property type="molecule type" value="Genomic_DNA"/>
</dbReference>
<name>A0A553NNU3_TIGCA</name>
<evidence type="ECO:0000313" key="3">
    <source>
        <dbReference type="Proteomes" id="UP000318571"/>
    </source>
</evidence>
<evidence type="ECO:0008006" key="4">
    <source>
        <dbReference type="Google" id="ProtNLM"/>
    </source>
</evidence>
<keyword evidence="3" id="KW-1185">Reference proteome</keyword>
<organism evidence="2 3">
    <name type="scientific">Tigriopus californicus</name>
    <name type="common">Marine copepod</name>
    <dbReference type="NCBI Taxonomy" id="6832"/>
    <lineage>
        <taxon>Eukaryota</taxon>
        <taxon>Metazoa</taxon>
        <taxon>Ecdysozoa</taxon>
        <taxon>Arthropoda</taxon>
        <taxon>Crustacea</taxon>
        <taxon>Multicrustacea</taxon>
        <taxon>Hexanauplia</taxon>
        <taxon>Copepoda</taxon>
        <taxon>Harpacticoida</taxon>
        <taxon>Harpacticidae</taxon>
        <taxon>Tigriopus</taxon>
    </lineage>
</organism>
<sequence>MVKKANADIVTLQSVLPDSSTKDLLTLFHPEYEHTMSKATAQGYPSSAILWRSNKFRVKDVDPGTVTSNKKNMVGESGSLSMVHAWSMDNTGTSMTVVSWIPTVQRRGVESQKSGMLQSLLKFLSRLRKASNLKMRILICAQFGMDMKSFNFKQFPPFKYYDTSKRSKRLFSSNSPFIFTFDSLRVSEIPVPNVFPILSNRNIKTLEVSSLRANENYFYERDVILSSSNDSDSKLIKALPDAGLEQKRHTAAKTIQRAMSWHMASKKVQEALKKDNASKGRLTSKEKKRQDTLKKVMRAMHYSKLETNSREREAYQRYLERNAQKAAKNNDLLNVEEEEIFVLPGFKKKPISSTSSFLSDSSFDGN</sequence>
<accession>A0A553NNU3</accession>
<feature type="region of interest" description="Disordered" evidence="1">
    <location>
        <begin position="273"/>
        <end position="292"/>
    </location>
</feature>
<reference evidence="2 3" key="1">
    <citation type="journal article" date="2018" name="Nat. Ecol. Evol.">
        <title>Genomic signatures of mitonuclear coevolution across populations of Tigriopus californicus.</title>
        <authorList>
            <person name="Barreto F.S."/>
            <person name="Watson E.T."/>
            <person name="Lima T.G."/>
            <person name="Willett C.S."/>
            <person name="Edmands S."/>
            <person name="Li W."/>
            <person name="Burton R.S."/>
        </authorList>
    </citation>
    <scope>NUCLEOTIDE SEQUENCE [LARGE SCALE GENOMIC DNA]</scope>
    <source>
        <strain evidence="2 3">San Diego</strain>
    </source>
</reference>
<gene>
    <name evidence="2" type="ORF">TCAL_07646</name>
</gene>
<dbReference type="AlphaFoldDB" id="A0A553NNU3"/>
<proteinExistence type="predicted"/>
<protein>
    <recommendedName>
        <fullName evidence="4">Endonuclease/exonuclease/phosphatase domain-containing protein</fullName>
    </recommendedName>
</protein>
<evidence type="ECO:0000313" key="2">
    <source>
        <dbReference type="EMBL" id="TRY67108.1"/>
    </source>
</evidence>